<dbReference type="Pfam" id="PF00533">
    <property type="entry name" value="BRCT"/>
    <property type="match status" value="1"/>
</dbReference>
<name>A0A2T6ZEA3_TUBBO</name>
<dbReference type="GO" id="GO:0070987">
    <property type="term" value="P:error-free translesion synthesis"/>
    <property type="evidence" value="ECO:0007669"/>
    <property type="project" value="TreeGrafter"/>
</dbReference>
<evidence type="ECO:0000259" key="2">
    <source>
        <dbReference type="PROSITE" id="PS50172"/>
    </source>
</evidence>
<dbReference type="GO" id="GO:0017125">
    <property type="term" value="F:deoxycytidyl transferase activity"/>
    <property type="evidence" value="ECO:0007669"/>
    <property type="project" value="TreeGrafter"/>
</dbReference>
<evidence type="ECO:0000313" key="3">
    <source>
        <dbReference type="EMBL" id="PUU73809.1"/>
    </source>
</evidence>
<feature type="domain" description="BRCT" evidence="2">
    <location>
        <begin position="96"/>
        <end position="205"/>
    </location>
</feature>
<dbReference type="InterPro" id="IPR001357">
    <property type="entry name" value="BRCT_dom"/>
</dbReference>
<evidence type="ECO:0000256" key="1">
    <source>
        <dbReference type="SAM" id="MobiDB-lite"/>
    </source>
</evidence>
<feature type="compositionally biased region" description="Polar residues" evidence="1">
    <location>
        <begin position="15"/>
        <end position="24"/>
    </location>
</feature>
<dbReference type="PANTHER" id="PTHR45990:SF1">
    <property type="entry name" value="DNA REPAIR PROTEIN REV1"/>
    <property type="match status" value="1"/>
</dbReference>
<gene>
    <name evidence="3" type="ORF">B9Z19DRAFT_1068675</name>
</gene>
<dbReference type="AlphaFoldDB" id="A0A2T6ZEA3"/>
<dbReference type="Proteomes" id="UP000244722">
    <property type="component" value="Unassembled WGS sequence"/>
</dbReference>
<dbReference type="Gene3D" id="3.40.50.10190">
    <property type="entry name" value="BRCT domain"/>
    <property type="match status" value="1"/>
</dbReference>
<dbReference type="GO" id="GO:0042276">
    <property type="term" value="P:error-prone translesion synthesis"/>
    <property type="evidence" value="ECO:0007669"/>
    <property type="project" value="TreeGrafter"/>
</dbReference>
<dbReference type="SMART" id="SM00292">
    <property type="entry name" value="BRCT"/>
    <property type="match status" value="1"/>
</dbReference>
<feature type="compositionally biased region" description="Basic and acidic residues" evidence="1">
    <location>
        <begin position="70"/>
        <end position="94"/>
    </location>
</feature>
<comment type="caution">
    <text evidence="3">The sequence shown here is derived from an EMBL/GenBank/DDBJ whole genome shotgun (WGS) entry which is preliminary data.</text>
</comment>
<sequence>MGRSQPKLKQLRIDNYSSSSTGHQVGSGISKPASWHKSRNSKLQKQFREATPTIITAAISTASSKPGVKKGQDRGEKEKEKEKEREGEVGAEAEREKKKIFAGCTIYVNGSTAPLISDVELKRVLVSNGAAVTTVMSRKRVSHVVLAKPVDGPGSGGGIGGGLAGGKLQKEVLTKKGNGVRYVRVEWVLESIAAEKRLAESKYPVLSFRGGSASLDDMFARMA</sequence>
<proteinExistence type="predicted"/>
<dbReference type="InterPro" id="IPR036420">
    <property type="entry name" value="BRCT_dom_sf"/>
</dbReference>
<dbReference type="PROSITE" id="PS50172">
    <property type="entry name" value="BRCT"/>
    <property type="match status" value="1"/>
</dbReference>
<dbReference type="GO" id="GO:0005634">
    <property type="term" value="C:nucleus"/>
    <property type="evidence" value="ECO:0007669"/>
    <property type="project" value="TreeGrafter"/>
</dbReference>
<feature type="compositionally biased region" description="Low complexity" evidence="1">
    <location>
        <begin position="53"/>
        <end position="64"/>
    </location>
</feature>
<reference evidence="3 4" key="1">
    <citation type="submission" date="2017-04" db="EMBL/GenBank/DDBJ databases">
        <title>Draft genome sequence of Tuber borchii Vittad., a whitish edible truffle.</title>
        <authorList>
            <consortium name="DOE Joint Genome Institute"/>
            <person name="Murat C."/>
            <person name="Kuo A."/>
            <person name="Barry K.W."/>
            <person name="Clum A."/>
            <person name="Dockter R.B."/>
            <person name="Fauchery L."/>
            <person name="Iotti M."/>
            <person name="Kohler A."/>
            <person name="Labutti K."/>
            <person name="Lindquist E.A."/>
            <person name="Lipzen A."/>
            <person name="Ohm R.A."/>
            <person name="Wang M."/>
            <person name="Grigoriev I.V."/>
            <person name="Zambonelli A."/>
            <person name="Martin F.M."/>
        </authorList>
    </citation>
    <scope>NUCLEOTIDE SEQUENCE [LARGE SCALE GENOMIC DNA]</scope>
    <source>
        <strain evidence="3 4">Tbo3840</strain>
    </source>
</reference>
<dbReference type="SUPFAM" id="SSF52113">
    <property type="entry name" value="BRCT domain"/>
    <property type="match status" value="1"/>
</dbReference>
<keyword evidence="4" id="KW-1185">Reference proteome</keyword>
<dbReference type="EMBL" id="NESQ01000344">
    <property type="protein sequence ID" value="PUU73809.1"/>
    <property type="molecule type" value="Genomic_DNA"/>
</dbReference>
<evidence type="ECO:0000313" key="4">
    <source>
        <dbReference type="Proteomes" id="UP000244722"/>
    </source>
</evidence>
<protein>
    <recommendedName>
        <fullName evidence="2">BRCT domain-containing protein</fullName>
    </recommendedName>
</protein>
<dbReference type="GO" id="GO:0003887">
    <property type="term" value="F:DNA-directed DNA polymerase activity"/>
    <property type="evidence" value="ECO:0007669"/>
    <property type="project" value="TreeGrafter"/>
</dbReference>
<feature type="region of interest" description="Disordered" evidence="1">
    <location>
        <begin position="1"/>
        <end position="94"/>
    </location>
</feature>
<dbReference type="OrthoDB" id="427711at2759"/>
<accession>A0A2T6ZEA3</accession>
<dbReference type="PANTHER" id="PTHR45990">
    <property type="entry name" value="DNA REPAIR PROTEIN REV1"/>
    <property type="match status" value="1"/>
</dbReference>
<organism evidence="3 4">
    <name type="scientific">Tuber borchii</name>
    <name type="common">White truffle</name>
    <dbReference type="NCBI Taxonomy" id="42251"/>
    <lineage>
        <taxon>Eukaryota</taxon>
        <taxon>Fungi</taxon>
        <taxon>Dikarya</taxon>
        <taxon>Ascomycota</taxon>
        <taxon>Pezizomycotina</taxon>
        <taxon>Pezizomycetes</taxon>
        <taxon>Pezizales</taxon>
        <taxon>Tuberaceae</taxon>
        <taxon>Tuber</taxon>
    </lineage>
</organism>